<feature type="compositionally biased region" description="Basic residues" evidence="4">
    <location>
        <begin position="178"/>
        <end position="190"/>
    </location>
</feature>
<dbReference type="GO" id="GO:0008234">
    <property type="term" value="F:cysteine-type peptidase activity"/>
    <property type="evidence" value="ECO:0007669"/>
    <property type="project" value="InterPro"/>
</dbReference>
<gene>
    <name evidence="6" type="ORF">SEMRO_272_G104850.1</name>
</gene>
<feature type="compositionally biased region" description="Basic and acidic residues" evidence="4">
    <location>
        <begin position="197"/>
        <end position="207"/>
    </location>
</feature>
<comment type="similarity">
    <text evidence="1">Belongs to the peptidase C48 family.</text>
</comment>
<evidence type="ECO:0000256" key="3">
    <source>
        <dbReference type="ARBA" id="ARBA00022801"/>
    </source>
</evidence>
<keyword evidence="2 6" id="KW-0645">Protease</keyword>
<feature type="compositionally biased region" description="Basic residues" evidence="4">
    <location>
        <begin position="57"/>
        <end position="71"/>
    </location>
</feature>
<organism evidence="6 7">
    <name type="scientific">Seminavis robusta</name>
    <dbReference type="NCBI Taxonomy" id="568900"/>
    <lineage>
        <taxon>Eukaryota</taxon>
        <taxon>Sar</taxon>
        <taxon>Stramenopiles</taxon>
        <taxon>Ochrophyta</taxon>
        <taxon>Bacillariophyta</taxon>
        <taxon>Bacillariophyceae</taxon>
        <taxon>Bacillariophycidae</taxon>
        <taxon>Naviculales</taxon>
        <taxon>Naviculaceae</taxon>
        <taxon>Seminavis</taxon>
    </lineage>
</organism>
<keyword evidence="7" id="KW-1185">Reference proteome</keyword>
<feature type="region of interest" description="Disordered" evidence="4">
    <location>
        <begin position="1084"/>
        <end position="1103"/>
    </location>
</feature>
<feature type="compositionally biased region" description="Basic and acidic residues" evidence="4">
    <location>
        <begin position="1133"/>
        <end position="1146"/>
    </location>
</feature>
<feature type="compositionally biased region" description="Basic and acidic residues" evidence="4">
    <location>
        <begin position="1172"/>
        <end position="1187"/>
    </location>
</feature>
<dbReference type="InterPro" id="IPR003653">
    <property type="entry name" value="Peptidase_C48_C"/>
</dbReference>
<dbReference type="PROSITE" id="PS50600">
    <property type="entry name" value="ULP_PROTEASE"/>
    <property type="match status" value="1"/>
</dbReference>
<feature type="compositionally biased region" description="Basic and acidic residues" evidence="4">
    <location>
        <begin position="365"/>
        <end position="394"/>
    </location>
</feature>
<feature type="region of interest" description="Disordered" evidence="4">
    <location>
        <begin position="992"/>
        <end position="1017"/>
    </location>
</feature>
<protein>
    <submittedName>
        <fullName evidence="6">Sentrin-specific protease 7</fullName>
    </submittedName>
</protein>
<dbReference type="PANTHER" id="PTHR47764">
    <property type="entry name" value="UBIQUITIN-LIKE-SPECIFIC PROTEASE 2B-RELATED"/>
    <property type="match status" value="1"/>
</dbReference>
<evidence type="ECO:0000313" key="7">
    <source>
        <dbReference type="Proteomes" id="UP001153069"/>
    </source>
</evidence>
<dbReference type="PANTHER" id="PTHR47764:SF2">
    <property type="entry name" value="UBIQUITIN-LIKE PROTEASE FAMILY PROFILE DOMAIN-CONTAINING PROTEIN"/>
    <property type="match status" value="1"/>
</dbReference>
<dbReference type="GO" id="GO:0006508">
    <property type="term" value="P:proteolysis"/>
    <property type="evidence" value="ECO:0007669"/>
    <property type="project" value="UniProtKB-KW"/>
</dbReference>
<dbReference type="EMBL" id="CAICTM010000271">
    <property type="protein sequence ID" value="CAB9506597.1"/>
    <property type="molecule type" value="Genomic_DNA"/>
</dbReference>
<feature type="domain" description="Ubiquitin-like protease family profile" evidence="5">
    <location>
        <begin position="736"/>
        <end position="918"/>
    </location>
</feature>
<feature type="compositionally biased region" description="Polar residues" evidence="4">
    <location>
        <begin position="241"/>
        <end position="252"/>
    </location>
</feature>
<dbReference type="Gene3D" id="3.30.310.130">
    <property type="entry name" value="Ubiquitin-related"/>
    <property type="match status" value="1"/>
</dbReference>
<feature type="region of interest" description="Disordered" evidence="4">
    <location>
        <begin position="1059"/>
        <end position="1079"/>
    </location>
</feature>
<feature type="compositionally biased region" description="Low complexity" evidence="4">
    <location>
        <begin position="1090"/>
        <end position="1101"/>
    </location>
</feature>
<dbReference type="Proteomes" id="UP001153069">
    <property type="component" value="Unassembled WGS sequence"/>
</dbReference>
<evidence type="ECO:0000313" key="6">
    <source>
        <dbReference type="EMBL" id="CAB9506597.1"/>
    </source>
</evidence>
<dbReference type="OrthoDB" id="49219at2759"/>
<comment type="caution">
    <text evidence="6">The sequence shown here is derived from an EMBL/GenBank/DDBJ whole genome shotgun (WGS) entry which is preliminary data.</text>
</comment>
<evidence type="ECO:0000256" key="1">
    <source>
        <dbReference type="ARBA" id="ARBA00005234"/>
    </source>
</evidence>
<evidence type="ECO:0000256" key="4">
    <source>
        <dbReference type="SAM" id="MobiDB-lite"/>
    </source>
</evidence>
<feature type="compositionally biased region" description="Polar residues" evidence="4">
    <location>
        <begin position="1188"/>
        <end position="1201"/>
    </location>
</feature>
<name>A0A9N8DP80_9STRA</name>
<dbReference type="SUPFAM" id="SSF54001">
    <property type="entry name" value="Cysteine proteinases"/>
    <property type="match status" value="1"/>
</dbReference>
<feature type="compositionally biased region" description="Polar residues" evidence="4">
    <location>
        <begin position="309"/>
        <end position="364"/>
    </location>
</feature>
<keyword evidence="3" id="KW-0378">Hydrolase</keyword>
<dbReference type="AlphaFoldDB" id="A0A9N8DP80"/>
<feature type="compositionally biased region" description="Basic and acidic residues" evidence="4">
    <location>
        <begin position="131"/>
        <end position="153"/>
    </location>
</feature>
<dbReference type="InterPro" id="IPR038765">
    <property type="entry name" value="Papain-like_cys_pep_sf"/>
</dbReference>
<feature type="compositionally biased region" description="Basic and acidic residues" evidence="4">
    <location>
        <begin position="104"/>
        <end position="119"/>
    </location>
</feature>
<feature type="region of interest" description="Disordered" evidence="4">
    <location>
        <begin position="1133"/>
        <end position="1215"/>
    </location>
</feature>
<dbReference type="Gene3D" id="1.10.418.20">
    <property type="match status" value="1"/>
</dbReference>
<feature type="compositionally biased region" description="Acidic residues" evidence="4">
    <location>
        <begin position="263"/>
        <end position="277"/>
    </location>
</feature>
<evidence type="ECO:0000256" key="2">
    <source>
        <dbReference type="ARBA" id="ARBA00022670"/>
    </source>
</evidence>
<feature type="compositionally biased region" description="Basic and acidic residues" evidence="4">
    <location>
        <begin position="11"/>
        <end position="26"/>
    </location>
</feature>
<reference evidence="6" key="1">
    <citation type="submission" date="2020-06" db="EMBL/GenBank/DDBJ databases">
        <authorList>
            <consortium name="Plant Systems Biology data submission"/>
        </authorList>
    </citation>
    <scope>NUCLEOTIDE SEQUENCE</scope>
    <source>
        <strain evidence="6">D6</strain>
    </source>
</reference>
<accession>A0A9N8DP80</accession>
<proteinExistence type="inferred from homology"/>
<evidence type="ECO:0000259" key="5">
    <source>
        <dbReference type="PROSITE" id="PS50600"/>
    </source>
</evidence>
<feature type="compositionally biased region" description="Low complexity" evidence="4">
    <location>
        <begin position="120"/>
        <end position="130"/>
    </location>
</feature>
<feature type="compositionally biased region" description="Basic and acidic residues" evidence="4">
    <location>
        <begin position="441"/>
        <end position="454"/>
    </location>
</feature>
<dbReference type="Pfam" id="PF02902">
    <property type="entry name" value="Peptidase_C48"/>
    <property type="match status" value="1"/>
</dbReference>
<sequence length="1215" mass="135574">MAGHGIARVQLNRDKGPRGKPKKADTSADFVEPGGQLANLPTDLNEIGPAKDDGGRKAKAIRKGKNNRHCTGRQPAKGDQTSRVPKKQAPLRNALMQSNNPLDQAKERQSRPRQHERPRNSSSSQKNFSQSRERRTGGLLDSLKKGPRGKDMPDVAEILTNLTVPESESETDQENARKKQKQSKPNKSSRRSYIQHQEGRGREKERGGSSQKPAPRQNNRKRSKSSDGFLDSQHEGDQSSRRQSAFDNLGSTQKRRKSSGSVLDEDPIQEYVEDEVYEPPKQPATKFGLFQDSHNVRESDQDESEETRSAFSKTQIQKGSRTKSRVASQAAKSQTYWCESRNATQPSASKKTNQNTRRQSTTPKDTTRRSSRLADEAEGSEESHKRSSRREPSKTPDPSANDEQTKKPFRLTGGKVGGTANKRKRKSATPISIGATFSKAKQTEKSLRSSESKQKGRHPPATVDLPDNRRETRAATRQRKKKPGKQVVIHLTDSDEDDDEPVEAHDVQKDVECIAVGTKLFEKDCRIEVSNELVLALKGRKRKVKKKDGDDLITCIDLNGKDLKCLKFFSREESLESNLEPFLALQVAPNDQNKLGRFGGYGYNSKDKRQNYIVIQFRSNDDLEAVLGVMGSTHPFVQEAQLSSEEAEHYCAAILNGKGFRRGKVTDAFIGNRSEDDVLLVYPFAGDADEIEHCASELQEASGELFSENPACAATPVDDGKVSSSPEATDLRRHKLTVRVRDVERLNPGVFLNDTLIDFWIQWITRKAHQDPSGDMVHCFSSHFFTTLDDEGPDAVTKWTARRNIDIFKKKFIFIPINEALHWSLCVVVNPGSVLEEADDQPMACMIFLDSLKAHSKSKVSKTVRKWLTSEWKRLKPDSDNKDPFLKLKRFPLLSPEIPYQNNSWDCGVFVCRYAYSMYALRGQPFNRGNQWFAKNLIDNEYTKCFSFRMGDIARLRLDILKLVGNLSGIYLRWKKLEEEQDKVASRALKAKTEGASEQGEAAIDKAEATTEDDCPVPTCVTAHPGRTDPSIDEDSAVVTESSHLPVGVEADLHAHEHGTDMMPSFNADGATDDVKDPEFNARESGTVASSHPGSHPGSHHITADMDFSEYVDGVAIHHDISAAAVEETATRERLLKGHPGREFSRTDATGESNDEDGSEKENATGFSDLAPCDHDDVYRRLHDEKNQSPGRTGSSVQCESRSPGKLSEGDTFEF</sequence>
<feature type="region of interest" description="Disordered" evidence="4">
    <location>
        <begin position="1"/>
        <end position="487"/>
    </location>
</feature>